<evidence type="ECO:0000256" key="2">
    <source>
        <dbReference type="ARBA" id="ARBA00022512"/>
    </source>
</evidence>
<feature type="active site" description="Charge relay system" evidence="8">
    <location>
        <position position="215"/>
    </location>
</feature>
<keyword evidence="14" id="KW-1185">Reference proteome</keyword>
<dbReference type="InterPro" id="IPR023828">
    <property type="entry name" value="Peptidase_S8_Ser-AS"/>
</dbReference>
<keyword evidence="5" id="KW-0677">Repeat</keyword>
<evidence type="ECO:0000256" key="3">
    <source>
        <dbReference type="ARBA" id="ARBA00022670"/>
    </source>
</evidence>
<evidence type="ECO:0000259" key="11">
    <source>
        <dbReference type="Pfam" id="PF05922"/>
    </source>
</evidence>
<proteinExistence type="inferred from homology"/>
<dbReference type="Pfam" id="PF02225">
    <property type="entry name" value="PA"/>
    <property type="match status" value="1"/>
</dbReference>
<dbReference type="Pfam" id="PF05922">
    <property type="entry name" value="Inhibitor_I9"/>
    <property type="match status" value="1"/>
</dbReference>
<evidence type="ECO:0000259" key="10">
    <source>
        <dbReference type="Pfam" id="PF02225"/>
    </source>
</evidence>
<comment type="similarity">
    <text evidence="1 8">Belongs to the peptidase S8 family.</text>
</comment>
<evidence type="ECO:0000313" key="14">
    <source>
        <dbReference type="Proteomes" id="UP000749471"/>
    </source>
</evidence>
<dbReference type="InterPro" id="IPR003137">
    <property type="entry name" value="PA_domain"/>
</dbReference>
<dbReference type="EMBL" id="JAHLPM010000002">
    <property type="protein sequence ID" value="MBU5436971.1"/>
    <property type="molecule type" value="Genomic_DNA"/>
</dbReference>
<dbReference type="PROSITE" id="PS51892">
    <property type="entry name" value="SUBTILASE"/>
    <property type="match status" value="1"/>
</dbReference>
<feature type="domain" description="C5a peptidase/Subtilisin-like protease SBT2-like Fn3-like" evidence="12">
    <location>
        <begin position="799"/>
        <end position="911"/>
    </location>
</feature>
<dbReference type="InterPro" id="IPR023827">
    <property type="entry name" value="Peptidase_S8_Asp-AS"/>
</dbReference>
<dbReference type="CDD" id="cd07475">
    <property type="entry name" value="Peptidases_S8_C5a_Peptidase"/>
    <property type="match status" value="1"/>
</dbReference>
<reference evidence="13 14" key="1">
    <citation type="submission" date="2021-06" db="EMBL/GenBank/DDBJ databases">
        <authorList>
            <person name="Sun Q."/>
            <person name="Li D."/>
        </authorList>
    </citation>
    <scope>NUCLEOTIDE SEQUENCE [LARGE SCALE GENOMIC DNA]</scope>
    <source>
        <strain evidence="13 14">MSJ-40</strain>
    </source>
</reference>
<evidence type="ECO:0000256" key="6">
    <source>
        <dbReference type="ARBA" id="ARBA00022801"/>
    </source>
</evidence>
<evidence type="ECO:0000259" key="9">
    <source>
        <dbReference type="Pfam" id="PF00082"/>
    </source>
</evidence>
<organism evidence="13 14">
    <name type="scientific">Tissierella simiarum</name>
    <dbReference type="NCBI Taxonomy" id="2841534"/>
    <lineage>
        <taxon>Bacteria</taxon>
        <taxon>Bacillati</taxon>
        <taxon>Bacillota</taxon>
        <taxon>Tissierellia</taxon>
        <taxon>Tissierellales</taxon>
        <taxon>Tissierellaceae</taxon>
        <taxon>Tissierella</taxon>
    </lineage>
</organism>
<keyword evidence="2" id="KW-0134">Cell wall</keyword>
<feature type="active site" description="Charge relay system" evidence="8">
    <location>
        <position position="610"/>
    </location>
</feature>
<dbReference type="Proteomes" id="UP000749471">
    <property type="component" value="Unassembled WGS sequence"/>
</dbReference>
<evidence type="ECO:0000313" key="13">
    <source>
        <dbReference type="EMBL" id="MBU5436971.1"/>
    </source>
</evidence>
<feature type="domain" description="PA" evidence="10">
    <location>
        <begin position="466"/>
        <end position="544"/>
    </location>
</feature>
<evidence type="ECO:0000256" key="5">
    <source>
        <dbReference type="ARBA" id="ARBA00022737"/>
    </source>
</evidence>
<dbReference type="InterPro" id="IPR050131">
    <property type="entry name" value="Peptidase_S8_subtilisin-like"/>
</dbReference>
<comment type="caution">
    <text evidence="13">The sequence shown here is derived from an EMBL/GenBank/DDBJ whole genome shotgun (WGS) entry which is preliminary data.</text>
</comment>
<dbReference type="PANTHER" id="PTHR43806">
    <property type="entry name" value="PEPTIDASE S8"/>
    <property type="match status" value="1"/>
</dbReference>
<sequence>MKNIKKITSIILIFVLLMPTLVFGQENIDENVVESNMNNENIEELTIEETIELNKVKSAINRILGKDNEDLKLEMTDLEDAEVRVIIELEESPTIFYATERGIEYSSLSEEEVLSLENSLLYSQNIVEEEIKDKGIDFEIDKRFTTTFNGFSGEVNLTDIERIEEIPEVKKVYISEEYERPKIMPDMNSSNDIVRSYSAWDIGYKGEGMVVAVIDSGMDPAHKDMILSSDTKVSLDESKVNLLKNQLDLKGKYFTDKVPYGYNFYDKNYEIKDLGPEASEHGMHVAGTVGANGEVSEGGIKGVAPEAQILAMKVFSNDPIYATTFDDVYLEAIEEAIKLGANVLNMSLGSSASFYVENSPINIAITNAVENGIVCSISSGNAGQITYGWKNTHYGYPLKENPDIGVAGSPGLSYDSIQVASIENTHIQSPYLAYELEGEKKGIRIAITGTIIPSNYFSDKVEYVNCNFGRIEDFTSLDLEGKIALIIRGEIGFTDKIQNAQEAGATGVIVYNHVEGGEELVNMAYPEDGNIPAVFIGNQGGKALLELENKEVCFPKDLMAVPNPSSGKMAESSSWGTSPSLELKPEITAPGAKIYSTLQDNKYGTMSGTSMAAPHVSGGAALVTQYIKQNKDLKEIPLNDLLNYDNMDGTLLSLPGSTIIIKNKAFAIGLLEKENSVKIEKEIVNSRKNNIDIYVRLSTSKIVDLDGEVLVDLSKIPSLVTYMDIEGNETLCSTLVTENAIAEQTKLTKIILMNTSEIVLDEYGIPISPRRQGSGLMKLNDALNTPVIVVNKANNEAKVELKDFENTHFTFDLRVVNTFDKELTYNIEVDLLADYIHSQGTSSLNLLTARRMDGNIDVVDTITIPAKGVKDFTVKVDFSADNEKYRNMFVEGFVRLEETTQTYSNLSVPFVGFYGKWDEPEILDGFEGIDEISYYGYAGMINTKTEFMNPEKIYISPGTNSGKMFGNDTVTPILSFMRNAEEVKYNILDKDKKLIRNLRTEKFVKKTYIDGGNRLPYSYIPNRGWDGTAKGKVVEDGLYYYQVQSKIHYKDARWQEKNIPIYVDTTPPEINDLVLDDETNKLSWSVSDNLTEVSAVLVFLNNEIIHEELVKDKKQFEIDLSDKIGNLDMFEIQVAALDGANNIGTKLVHKGEDNNRPNIYLEKPDLLTFLNNKKVLFKGAIFDTKLTPTVKVDGKEAEVWFSKNVVIGNPKDPIRAGDAYEFSKVLTLGDGYHEIKVEAITNTGSQSDLIRRFYIDSTPPEIEVNVLDREQDSDKANLEITVRDNFPMILLYVNDSEIVNEELDEMKNIELTKNVEVDLEEGINDIPIKVIDAGGNVVEKVITIERKMDKEETIEDVENIPIEEESLLDFTIEEFVSEDLILPAVDDNGNKIVWRSDNSALVIEEIRDEEGNIVSYKGIIIRHEEDVEVTLEASVVIDEEAFETLYYLTVLKIEE</sequence>
<keyword evidence="7 8" id="KW-0720">Serine protease</keyword>
<evidence type="ECO:0000259" key="12">
    <source>
        <dbReference type="Pfam" id="PF06280"/>
    </source>
</evidence>
<dbReference type="InterPro" id="IPR000209">
    <property type="entry name" value="Peptidase_S8/S53_dom"/>
</dbReference>
<dbReference type="CDD" id="cd02133">
    <property type="entry name" value="PA_C5a_like"/>
    <property type="match status" value="1"/>
</dbReference>
<evidence type="ECO:0000256" key="7">
    <source>
        <dbReference type="ARBA" id="ARBA00022825"/>
    </source>
</evidence>
<feature type="domain" description="Peptidase S8/S53" evidence="9">
    <location>
        <begin position="206"/>
        <end position="629"/>
    </location>
</feature>
<gene>
    <name evidence="13" type="ORF">KQI42_03055</name>
</gene>
<dbReference type="Pfam" id="PF00082">
    <property type="entry name" value="Peptidase_S8"/>
    <property type="match status" value="1"/>
</dbReference>
<evidence type="ECO:0000256" key="1">
    <source>
        <dbReference type="ARBA" id="ARBA00011073"/>
    </source>
</evidence>
<dbReference type="RefSeq" id="WP_216516626.1">
    <property type="nucleotide sequence ID" value="NZ_JAHLPM010000002.1"/>
</dbReference>
<keyword evidence="4" id="KW-0732">Signal</keyword>
<dbReference type="InterPro" id="IPR010259">
    <property type="entry name" value="S8pro/Inhibitor_I9"/>
</dbReference>
<feature type="domain" description="Inhibitor I9" evidence="11">
    <location>
        <begin position="109"/>
        <end position="179"/>
    </location>
</feature>
<feature type="active site" description="Charge relay system" evidence="8">
    <location>
        <position position="281"/>
    </location>
</feature>
<keyword evidence="3 8" id="KW-0645">Protease</keyword>
<dbReference type="InterPro" id="IPR034216">
    <property type="entry name" value="C5a_Peptidase"/>
</dbReference>
<accession>A0ABS6E315</accession>
<keyword evidence="6 8" id="KW-0378">Hydrolase</keyword>
<keyword evidence="2" id="KW-0964">Secreted</keyword>
<dbReference type="PROSITE" id="PS00138">
    <property type="entry name" value="SUBTILASE_SER"/>
    <property type="match status" value="1"/>
</dbReference>
<dbReference type="PROSITE" id="PS00137">
    <property type="entry name" value="SUBTILASE_HIS"/>
    <property type="match status" value="1"/>
</dbReference>
<dbReference type="Pfam" id="PF06280">
    <property type="entry name" value="fn3_5"/>
    <property type="match status" value="1"/>
</dbReference>
<protein>
    <submittedName>
        <fullName evidence="13">S8 family serine peptidase</fullName>
    </submittedName>
</protein>
<dbReference type="InterPro" id="IPR022398">
    <property type="entry name" value="Peptidase_S8_His-AS"/>
</dbReference>
<name>A0ABS6E315_9FIRM</name>
<evidence type="ECO:0000256" key="8">
    <source>
        <dbReference type="PROSITE-ProRule" id="PRU01240"/>
    </source>
</evidence>
<dbReference type="InterPro" id="IPR010435">
    <property type="entry name" value="C5a/SBT2-like_Fn3"/>
</dbReference>
<evidence type="ECO:0000256" key="4">
    <source>
        <dbReference type="ARBA" id="ARBA00022729"/>
    </source>
</evidence>
<dbReference type="PROSITE" id="PS00136">
    <property type="entry name" value="SUBTILASE_ASP"/>
    <property type="match status" value="1"/>
</dbReference>
<dbReference type="PANTHER" id="PTHR43806:SF11">
    <property type="entry name" value="CEREVISIN-RELATED"/>
    <property type="match status" value="1"/>
</dbReference>